<evidence type="ECO:0000259" key="3">
    <source>
        <dbReference type="PROSITE" id="PS50853"/>
    </source>
</evidence>
<evidence type="ECO:0000313" key="4">
    <source>
        <dbReference type="EnsemblMetazoa" id="XP_030842832"/>
    </source>
</evidence>
<sequence>MFCHRMQIVIASVVHHCSPLTASTVPNNNSTSLTLVLTVPQKHLYSKKALLVWFWQPYEPSPGQVMSYFITYQQEGSNSKTVITVDTAFTSETLRNLQPDEPYRAFVKAVLNSTDVPYIDSALTQFETPKQIVTPPYEGKPGLMKGLITMAMMLCFWVFVVLLFLRQWRIIRQLEPTPTTRRFHLVHDEGDGVDSGGVAVYKPYEPQNIDTIRVVKNARDSVLSGDSPKRMSLKRSSLKPAWADIKEDDEEVESDDDEVRLSTRS</sequence>
<protein>
    <recommendedName>
        <fullName evidence="3">Fibronectin type-III domain-containing protein</fullName>
    </recommendedName>
</protein>
<feature type="domain" description="Fibronectin type-III" evidence="3">
    <location>
        <begin position="36"/>
        <end position="131"/>
    </location>
</feature>
<keyword evidence="2" id="KW-0812">Transmembrane</keyword>
<dbReference type="EnsemblMetazoa" id="XM_030986972">
    <property type="protein sequence ID" value="XP_030842832"/>
    <property type="gene ID" value="LOC100893583"/>
</dbReference>
<dbReference type="Proteomes" id="UP000007110">
    <property type="component" value="Unassembled WGS sequence"/>
</dbReference>
<reference evidence="5" key="1">
    <citation type="submission" date="2015-02" db="EMBL/GenBank/DDBJ databases">
        <title>Genome sequencing for Strongylocentrotus purpuratus.</title>
        <authorList>
            <person name="Murali S."/>
            <person name="Liu Y."/>
            <person name="Vee V."/>
            <person name="English A."/>
            <person name="Wang M."/>
            <person name="Skinner E."/>
            <person name="Han Y."/>
            <person name="Muzny D.M."/>
            <person name="Worley K.C."/>
            <person name="Gibbs R.A."/>
        </authorList>
    </citation>
    <scope>NUCLEOTIDE SEQUENCE</scope>
</reference>
<accession>A0A7M7NWS9</accession>
<dbReference type="InterPro" id="IPR003961">
    <property type="entry name" value="FN3_dom"/>
</dbReference>
<evidence type="ECO:0000313" key="5">
    <source>
        <dbReference type="Proteomes" id="UP000007110"/>
    </source>
</evidence>
<dbReference type="InterPro" id="IPR013783">
    <property type="entry name" value="Ig-like_fold"/>
</dbReference>
<reference evidence="4" key="2">
    <citation type="submission" date="2021-01" db="UniProtKB">
        <authorList>
            <consortium name="EnsemblMetazoa"/>
        </authorList>
    </citation>
    <scope>IDENTIFICATION</scope>
</reference>
<dbReference type="GeneID" id="100893583"/>
<feature type="compositionally biased region" description="Acidic residues" evidence="1">
    <location>
        <begin position="246"/>
        <end position="258"/>
    </location>
</feature>
<organism evidence="4 5">
    <name type="scientific">Strongylocentrotus purpuratus</name>
    <name type="common">Purple sea urchin</name>
    <dbReference type="NCBI Taxonomy" id="7668"/>
    <lineage>
        <taxon>Eukaryota</taxon>
        <taxon>Metazoa</taxon>
        <taxon>Echinodermata</taxon>
        <taxon>Eleutherozoa</taxon>
        <taxon>Echinozoa</taxon>
        <taxon>Echinoidea</taxon>
        <taxon>Euechinoidea</taxon>
        <taxon>Echinacea</taxon>
        <taxon>Camarodonta</taxon>
        <taxon>Echinidea</taxon>
        <taxon>Strongylocentrotidae</taxon>
        <taxon>Strongylocentrotus</taxon>
    </lineage>
</organism>
<keyword evidence="5" id="KW-1185">Reference proteome</keyword>
<feature type="transmembrane region" description="Helical" evidence="2">
    <location>
        <begin position="146"/>
        <end position="165"/>
    </location>
</feature>
<dbReference type="CDD" id="cd00063">
    <property type="entry name" value="FN3"/>
    <property type="match status" value="1"/>
</dbReference>
<dbReference type="InterPro" id="IPR036116">
    <property type="entry name" value="FN3_sf"/>
</dbReference>
<dbReference type="RefSeq" id="XP_030842832.1">
    <property type="nucleotide sequence ID" value="XM_030986972.1"/>
</dbReference>
<evidence type="ECO:0000256" key="2">
    <source>
        <dbReference type="SAM" id="Phobius"/>
    </source>
</evidence>
<keyword evidence="2" id="KW-1133">Transmembrane helix</keyword>
<proteinExistence type="predicted"/>
<name>A0A7M7NWS9_STRPU</name>
<dbReference type="AlphaFoldDB" id="A0A7M7NWS9"/>
<keyword evidence="2" id="KW-0472">Membrane</keyword>
<dbReference type="SUPFAM" id="SSF49265">
    <property type="entry name" value="Fibronectin type III"/>
    <property type="match status" value="1"/>
</dbReference>
<evidence type="ECO:0000256" key="1">
    <source>
        <dbReference type="SAM" id="MobiDB-lite"/>
    </source>
</evidence>
<dbReference type="Gene3D" id="2.60.40.10">
    <property type="entry name" value="Immunoglobulins"/>
    <property type="match status" value="1"/>
</dbReference>
<dbReference type="PROSITE" id="PS50853">
    <property type="entry name" value="FN3"/>
    <property type="match status" value="1"/>
</dbReference>
<feature type="region of interest" description="Disordered" evidence="1">
    <location>
        <begin position="246"/>
        <end position="265"/>
    </location>
</feature>